<feature type="signal peptide" evidence="1">
    <location>
        <begin position="1"/>
        <end position="17"/>
    </location>
</feature>
<accession>J7HF06</accession>
<dbReference type="EMBL" id="KA660081">
    <property type="protein sequence ID" value="AFP99259.1"/>
    <property type="molecule type" value="mRNA"/>
</dbReference>
<dbReference type="Gene3D" id="2.60.40.770">
    <property type="match status" value="1"/>
</dbReference>
<sequence>MIRNFILLIFIPTFTFGFWYPDTEYAKSCPQPGIAIPMELIVNGCTSKENCRIIEGKDAVLNINLEYKLRQDVGKLKISAHHYSNGKETEILHDGCDGKGPVKIAWCPSKYGTYKLPFQLRVKNVKKGENLTVYLRIRDKNKNDKLLVCSKIEFDKAL</sequence>
<proteinExistence type="evidence at transcript level"/>
<keyword evidence="1" id="KW-0732">Signal</keyword>
<dbReference type="AlphaFoldDB" id="J7HF06"/>
<reference evidence="2" key="1">
    <citation type="submission" date="2012-08" db="EMBL/GenBank/DDBJ databases">
        <title>Functional transcriptomics of wild caught Lutzomyia intermedia salivary glands: Identification of a protective salivary protein against Leishmania braziliensis infection.</title>
        <authorList>
            <person name="de Moura T.R."/>
            <person name="Oliveira F."/>
            <person name="Carneiro M.W."/>
            <person name="Miranda J.C."/>
            <person name="Clarencio J."/>
            <person name="Barral-Netto M."/>
            <person name="Barral A."/>
            <person name="Brodskyn C."/>
            <person name="Ribeiro J.M.C."/>
            <person name="Valenzuela J.G."/>
            <person name="de Oliveira C.I."/>
        </authorList>
    </citation>
    <scope>NUCLEOTIDE SEQUENCE</scope>
    <source>
        <tissue evidence="2">Salivary gland</tissue>
    </source>
</reference>
<evidence type="ECO:0000256" key="1">
    <source>
        <dbReference type="SAM" id="SignalP"/>
    </source>
</evidence>
<organism evidence="2">
    <name type="scientific">Nyssomyia intermedia</name>
    <dbReference type="NCBI Taxonomy" id="182990"/>
    <lineage>
        <taxon>Eukaryota</taxon>
        <taxon>Metazoa</taxon>
        <taxon>Ecdysozoa</taxon>
        <taxon>Arthropoda</taxon>
        <taxon>Hexapoda</taxon>
        <taxon>Insecta</taxon>
        <taxon>Pterygota</taxon>
        <taxon>Neoptera</taxon>
        <taxon>Endopterygota</taxon>
        <taxon>Diptera</taxon>
        <taxon>Nematocera</taxon>
        <taxon>Psychodoidea</taxon>
        <taxon>Psychodidae</taxon>
        <taxon>Nyssomyia</taxon>
    </lineage>
</organism>
<evidence type="ECO:0000313" key="2">
    <source>
        <dbReference type="EMBL" id="AFP99259.1"/>
    </source>
</evidence>
<dbReference type="SUPFAM" id="SSF81296">
    <property type="entry name" value="E set domains"/>
    <property type="match status" value="1"/>
</dbReference>
<dbReference type="InterPro" id="IPR014756">
    <property type="entry name" value="Ig_E-set"/>
</dbReference>
<feature type="chain" id="PRO_5003792645" evidence="1">
    <location>
        <begin position="18"/>
        <end position="158"/>
    </location>
</feature>
<protein>
    <submittedName>
        <fullName evidence="2">ML domain salivary peptide</fullName>
    </submittedName>
</protein>
<name>J7HF06_9DIPT</name>